<evidence type="ECO:0000313" key="3">
    <source>
        <dbReference type="Proteomes" id="UP000033452"/>
    </source>
</evidence>
<dbReference type="Gene3D" id="3.40.50.1820">
    <property type="entry name" value="alpha/beta hydrolase"/>
    <property type="match status" value="1"/>
</dbReference>
<dbReference type="EMBL" id="JXYA01000004">
    <property type="protein sequence ID" value="KJZ12628.1"/>
    <property type="molecule type" value="Genomic_DNA"/>
</dbReference>
<dbReference type="RefSeq" id="WP_046003359.1">
    <property type="nucleotide sequence ID" value="NZ_JXYA01000004.1"/>
</dbReference>
<dbReference type="Pfam" id="PF08840">
    <property type="entry name" value="BAAT_C"/>
    <property type="match status" value="1"/>
</dbReference>
<dbReference type="PROSITE" id="PS51257">
    <property type="entry name" value="PROKAR_LIPOPROTEIN"/>
    <property type="match status" value="1"/>
</dbReference>
<dbReference type="InterPro" id="IPR014940">
    <property type="entry name" value="BAAT_C"/>
</dbReference>
<dbReference type="GO" id="GO:0006631">
    <property type="term" value="P:fatty acid metabolic process"/>
    <property type="evidence" value="ECO:0007669"/>
    <property type="project" value="TreeGrafter"/>
</dbReference>
<name>A0A0F4QY49_9GAMM</name>
<dbReference type="SUPFAM" id="SSF53474">
    <property type="entry name" value="alpha/beta-Hydrolases"/>
    <property type="match status" value="1"/>
</dbReference>
<dbReference type="PANTHER" id="PTHR10824">
    <property type="entry name" value="ACYL-COENZYME A THIOESTERASE-RELATED"/>
    <property type="match status" value="1"/>
</dbReference>
<dbReference type="GO" id="GO:0006637">
    <property type="term" value="P:acyl-CoA metabolic process"/>
    <property type="evidence" value="ECO:0007669"/>
    <property type="project" value="TreeGrafter"/>
</dbReference>
<dbReference type="AlphaFoldDB" id="A0A0F4QY49"/>
<accession>A0A0F4QY49</accession>
<organism evidence="2 3">
    <name type="scientific">Pseudoalteromonas rubra</name>
    <dbReference type="NCBI Taxonomy" id="43658"/>
    <lineage>
        <taxon>Bacteria</taxon>
        <taxon>Pseudomonadati</taxon>
        <taxon>Pseudomonadota</taxon>
        <taxon>Gammaproteobacteria</taxon>
        <taxon>Alteromonadales</taxon>
        <taxon>Pseudoalteromonadaceae</taxon>
        <taxon>Pseudoalteromonas</taxon>
    </lineage>
</organism>
<keyword evidence="3" id="KW-1185">Reference proteome</keyword>
<dbReference type="InterPro" id="IPR029058">
    <property type="entry name" value="AB_hydrolase_fold"/>
</dbReference>
<gene>
    <name evidence="2" type="ORF">TW77_02270</name>
</gene>
<dbReference type="PATRIC" id="fig|43658.5.peg.471"/>
<dbReference type="OrthoDB" id="8922993at2"/>
<proteinExistence type="predicted"/>
<comment type="caution">
    <text evidence="2">The sequence shown here is derived from an EMBL/GenBank/DDBJ whole genome shotgun (WGS) entry which is preliminary data.</text>
</comment>
<keyword evidence="2" id="KW-0378">Hydrolase</keyword>
<dbReference type="PANTHER" id="PTHR10824:SF4">
    <property type="entry name" value="ACYL-COENZYME A THIOESTERASE 1-LIKE"/>
    <property type="match status" value="1"/>
</dbReference>
<dbReference type="GO" id="GO:0047617">
    <property type="term" value="F:fatty acyl-CoA hydrolase activity"/>
    <property type="evidence" value="ECO:0007669"/>
    <property type="project" value="TreeGrafter"/>
</dbReference>
<evidence type="ECO:0000259" key="1">
    <source>
        <dbReference type="Pfam" id="PF08840"/>
    </source>
</evidence>
<reference evidence="2 3" key="1">
    <citation type="journal article" date="2015" name="BMC Genomics">
        <title>Genome mining reveals unlocked bioactive potential of marine Gram-negative bacteria.</title>
        <authorList>
            <person name="Machado H."/>
            <person name="Sonnenschein E.C."/>
            <person name="Melchiorsen J."/>
            <person name="Gram L."/>
        </authorList>
    </citation>
    <scope>NUCLEOTIDE SEQUENCE [LARGE SCALE GENOMIC DNA]</scope>
    <source>
        <strain evidence="2 3">S2471</strain>
    </source>
</reference>
<protein>
    <submittedName>
        <fullName evidence="2">Acyl-CoA thioester hydrolase</fullName>
    </submittedName>
</protein>
<sequence>MKNIMPVLLAGLLSACNSATDPDVKRHFIDDGHPHPLVVLLGGSEGGNTLAKPHFQPLMDSFHKHGMSVASLAYFGTPGTPSRQISLSLDDIATRISKLADDPRINSNCIAVYGFSKGAELALLLAAHFEHINHAVAVMPSHVSWNAVKTFSSQPGWQLGQTPLSYVDAPLISWPMQKGVVTGTYTPAFESALDDAAASTLNAARIPVEKTNGPVLLVSARQDEIWPSHRMANNIIDSLQQADFAYLYDHIELPGGHYSFNRETQAQVNQFLANTLVKQCQ</sequence>
<evidence type="ECO:0000313" key="2">
    <source>
        <dbReference type="EMBL" id="KJZ12628.1"/>
    </source>
</evidence>
<dbReference type="Proteomes" id="UP000033452">
    <property type="component" value="Unassembled WGS sequence"/>
</dbReference>
<feature type="domain" description="BAAT/Acyl-CoA thioester hydrolase C-terminal" evidence="1">
    <location>
        <begin position="99"/>
        <end position="258"/>
    </location>
</feature>